<dbReference type="PANTHER" id="PTHR45526:SF1">
    <property type="entry name" value="TRANSCRIPTIONAL REGULATORY PROTEIN DCUR-RELATED"/>
    <property type="match status" value="1"/>
</dbReference>
<comment type="subcellular location">
    <subcellularLocation>
        <location evidence="1 9">Cytoplasm</location>
    </subcellularLocation>
</comment>
<proteinExistence type="predicted"/>
<evidence type="ECO:0000256" key="1">
    <source>
        <dbReference type="ARBA" id="ARBA00004496"/>
    </source>
</evidence>
<evidence type="ECO:0000256" key="5">
    <source>
        <dbReference type="ARBA" id="ARBA00023015"/>
    </source>
</evidence>
<gene>
    <name evidence="12" type="ORF">SAMN05444351_2041</name>
</gene>
<dbReference type="Gene3D" id="3.40.50.2300">
    <property type="match status" value="1"/>
</dbReference>
<dbReference type="Gene3D" id="1.10.10.10">
    <property type="entry name" value="Winged helix-like DNA-binding domain superfamily/Winged helix DNA-binding domain"/>
    <property type="match status" value="1"/>
</dbReference>
<accession>A0A1M5IEX1</accession>
<dbReference type="SUPFAM" id="SSF46785">
    <property type="entry name" value="Winged helix' DNA-binding domain"/>
    <property type="match status" value="1"/>
</dbReference>
<evidence type="ECO:0000256" key="2">
    <source>
        <dbReference type="ARBA" id="ARBA00022490"/>
    </source>
</evidence>
<dbReference type="PANTHER" id="PTHR45526">
    <property type="entry name" value="TRANSCRIPTIONAL REGULATORY PROTEIN DPIA"/>
    <property type="match status" value="1"/>
</dbReference>
<dbReference type="InterPro" id="IPR051271">
    <property type="entry name" value="2C-system_Tx_regulators"/>
</dbReference>
<dbReference type="InterPro" id="IPR036390">
    <property type="entry name" value="WH_DNA-bd_sf"/>
</dbReference>
<feature type="domain" description="Response regulatory" evidence="11">
    <location>
        <begin position="16"/>
        <end position="132"/>
    </location>
</feature>
<dbReference type="EMBL" id="FQVX01000002">
    <property type="protein sequence ID" value="SHG26815.1"/>
    <property type="molecule type" value="Genomic_DNA"/>
</dbReference>
<evidence type="ECO:0000256" key="7">
    <source>
        <dbReference type="ARBA" id="ARBA00023159"/>
    </source>
</evidence>
<keyword evidence="13" id="KW-1185">Reference proteome</keyword>
<dbReference type="Proteomes" id="UP000184471">
    <property type="component" value="Unassembled WGS sequence"/>
</dbReference>
<dbReference type="GO" id="GO:0003677">
    <property type="term" value="F:DNA binding"/>
    <property type="evidence" value="ECO:0007669"/>
    <property type="project" value="UniProtKB-KW"/>
</dbReference>
<keyword evidence="2 9" id="KW-0963">Cytoplasm</keyword>
<sequence length="235" mass="24563">MTGAGTGTPGGPAPVRVLVVEDEPVAAEAHRAYVERTAGFTAVAVAGTGAAALDALSRTAVDLVLLDLHLPDASGLELCRRIRAAGADVDVLAVTSARELATVRAAAVHGVVGYLLKPFTYPALRDRLEAYAAYRAQLRAGGEAAGQAEIDRVLGAVRPSRSAPLPKGMGRETLDAVVAAVRRAPGVSAAETAELIGASRITARRYLEYLAETGLVDRVPRYGGAGRPELEYRWR</sequence>
<evidence type="ECO:0000313" key="13">
    <source>
        <dbReference type="Proteomes" id="UP000184471"/>
    </source>
</evidence>
<dbReference type="PIRSF" id="PIRSF006171">
    <property type="entry name" value="RR_citrat_malat"/>
    <property type="match status" value="1"/>
</dbReference>
<name>A0A1M5IEX1_9ACTN</name>
<keyword evidence="7 9" id="KW-0010">Activator</keyword>
<dbReference type="InterPro" id="IPR001789">
    <property type="entry name" value="Sig_transdc_resp-reg_receiver"/>
</dbReference>
<keyword evidence="8 9" id="KW-0804">Transcription</keyword>
<dbReference type="InterPro" id="IPR011006">
    <property type="entry name" value="CheY-like_superfamily"/>
</dbReference>
<dbReference type="GO" id="GO:0003700">
    <property type="term" value="F:DNA-binding transcription factor activity"/>
    <property type="evidence" value="ECO:0007669"/>
    <property type="project" value="InterPro"/>
</dbReference>
<reference evidence="12 13" key="1">
    <citation type="submission" date="2016-11" db="EMBL/GenBank/DDBJ databases">
        <authorList>
            <person name="Jaros S."/>
            <person name="Januszkiewicz K."/>
            <person name="Wedrychowicz H."/>
        </authorList>
    </citation>
    <scope>NUCLEOTIDE SEQUENCE [LARGE SCALE GENOMIC DNA]</scope>
    <source>
        <strain evidence="12 13">DSM 45408</strain>
    </source>
</reference>
<keyword evidence="5 9" id="KW-0805">Transcription regulation</keyword>
<evidence type="ECO:0000256" key="9">
    <source>
        <dbReference type="PIRNR" id="PIRNR006171"/>
    </source>
</evidence>
<dbReference type="STRING" id="1070870.SAMN05444351_2041"/>
<evidence type="ECO:0000259" key="11">
    <source>
        <dbReference type="PROSITE" id="PS50110"/>
    </source>
</evidence>
<organism evidence="12 13">
    <name type="scientific">Geodermatophilus nigrescens</name>
    <dbReference type="NCBI Taxonomy" id="1070870"/>
    <lineage>
        <taxon>Bacteria</taxon>
        <taxon>Bacillati</taxon>
        <taxon>Actinomycetota</taxon>
        <taxon>Actinomycetes</taxon>
        <taxon>Geodermatophilales</taxon>
        <taxon>Geodermatophilaceae</taxon>
        <taxon>Geodermatophilus</taxon>
    </lineage>
</organism>
<evidence type="ECO:0000256" key="10">
    <source>
        <dbReference type="PROSITE-ProRule" id="PRU00169"/>
    </source>
</evidence>
<dbReference type="InterPro" id="IPR024187">
    <property type="entry name" value="Sig_transdc_resp-reg_cit/mal"/>
</dbReference>
<dbReference type="SUPFAM" id="SSF52172">
    <property type="entry name" value="CheY-like"/>
    <property type="match status" value="1"/>
</dbReference>
<evidence type="ECO:0000256" key="3">
    <source>
        <dbReference type="ARBA" id="ARBA00022553"/>
    </source>
</evidence>
<dbReference type="AlphaFoldDB" id="A0A1M5IEX1"/>
<evidence type="ECO:0000256" key="6">
    <source>
        <dbReference type="ARBA" id="ARBA00023125"/>
    </source>
</evidence>
<dbReference type="PROSITE" id="PS50110">
    <property type="entry name" value="RESPONSE_REGULATORY"/>
    <property type="match status" value="1"/>
</dbReference>
<evidence type="ECO:0000313" key="12">
    <source>
        <dbReference type="EMBL" id="SHG26815.1"/>
    </source>
</evidence>
<dbReference type="SMART" id="SM00448">
    <property type="entry name" value="REC"/>
    <property type="match status" value="1"/>
</dbReference>
<dbReference type="InterPro" id="IPR036388">
    <property type="entry name" value="WH-like_DNA-bd_sf"/>
</dbReference>
<protein>
    <recommendedName>
        <fullName evidence="9">Transcriptional regulatory protein</fullName>
    </recommendedName>
</protein>
<keyword evidence="4 9" id="KW-0902">Two-component regulatory system</keyword>
<keyword evidence="3 10" id="KW-0597">Phosphoprotein</keyword>
<dbReference type="GO" id="GO:0005737">
    <property type="term" value="C:cytoplasm"/>
    <property type="evidence" value="ECO:0007669"/>
    <property type="project" value="UniProtKB-SubCell"/>
</dbReference>
<keyword evidence="6 9" id="KW-0238">DNA-binding</keyword>
<dbReference type="RefSeq" id="WP_073420041.1">
    <property type="nucleotide sequence ID" value="NZ_FQVX01000002.1"/>
</dbReference>
<feature type="modified residue" description="4-aspartylphosphate" evidence="10">
    <location>
        <position position="67"/>
    </location>
</feature>
<dbReference type="GO" id="GO:0000156">
    <property type="term" value="F:phosphorelay response regulator activity"/>
    <property type="evidence" value="ECO:0007669"/>
    <property type="project" value="TreeGrafter"/>
</dbReference>
<evidence type="ECO:0000256" key="4">
    <source>
        <dbReference type="ARBA" id="ARBA00023012"/>
    </source>
</evidence>
<evidence type="ECO:0000256" key="8">
    <source>
        <dbReference type="ARBA" id="ARBA00023163"/>
    </source>
</evidence>
<dbReference type="Pfam" id="PF00072">
    <property type="entry name" value="Response_reg"/>
    <property type="match status" value="1"/>
</dbReference>